<organism evidence="2 3">
    <name type="scientific">Rhizopus azygosporus</name>
    <name type="common">Rhizopus microsporus var. azygosporus</name>
    <dbReference type="NCBI Taxonomy" id="86630"/>
    <lineage>
        <taxon>Eukaryota</taxon>
        <taxon>Fungi</taxon>
        <taxon>Fungi incertae sedis</taxon>
        <taxon>Mucoromycota</taxon>
        <taxon>Mucoromycotina</taxon>
        <taxon>Mucoromycetes</taxon>
        <taxon>Mucorales</taxon>
        <taxon>Mucorineae</taxon>
        <taxon>Rhizopodaceae</taxon>
        <taxon>Rhizopus</taxon>
    </lineage>
</organism>
<accession>A0A367J485</accession>
<dbReference type="AlphaFoldDB" id="A0A367J485"/>
<proteinExistence type="predicted"/>
<reference evidence="2 3" key="1">
    <citation type="journal article" date="2018" name="G3 (Bethesda)">
        <title>Phylogenetic and Phylogenomic Definition of Rhizopus Species.</title>
        <authorList>
            <person name="Gryganskyi A.P."/>
            <person name="Golan J."/>
            <person name="Dolatabadi S."/>
            <person name="Mondo S."/>
            <person name="Robb S."/>
            <person name="Idnurm A."/>
            <person name="Muszewska A."/>
            <person name="Steczkiewicz K."/>
            <person name="Masonjones S."/>
            <person name="Liao H.L."/>
            <person name="Gajdeczka M.T."/>
            <person name="Anike F."/>
            <person name="Vuek A."/>
            <person name="Anishchenko I.M."/>
            <person name="Voigt K."/>
            <person name="de Hoog G.S."/>
            <person name="Smith M.E."/>
            <person name="Heitman J."/>
            <person name="Vilgalys R."/>
            <person name="Stajich J.E."/>
        </authorList>
    </citation>
    <scope>NUCLEOTIDE SEQUENCE [LARGE SCALE GENOMIC DNA]</scope>
    <source>
        <strain evidence="2 3">CBS 357.93</strain>
    </source>
</reference>
<sequence length="191" mass="21664">MTTRNTCKASKTERQTKKRHSADFRKTIQHQNRKTVIHLNRLTNHNIQQLAKKWILSFLRFQSTESYQALGAMEEDGENGILEEVSEEDGEFEELEEGGENGTAIALRQAADLPPDDFTESNLLSTASGRRPALTQNEAILANDMVVSMAPARNIQRVQPALQICRRCKRQKTIQISKQANSVDGRQPIYR</sequence>
<feature type="compositionally biased region" description="Basic and acidic residues" evidence="1">
    <location>
        <begin position="10"/>
        <end position="21"/>
    </location>
</feature>
<feature type="region of interest" description="Disordered" evidence="1">
    <location>
        <begin position="1"/>
        <end position="21"/>
    </location>
</feature>
<comment type="caution">
    <text evidence="2">The sequence shown here is derived from an EMBL/GenBank/DDBJ whole genome shotgun (WGS) entry which is preliminary data.</text>
</comment>
<gene>
    <name evidence="2" type="ORF">CU097_006840</name>
</gene>
<evidence type="ECO:0000313" key="2">
    <source>
        <dbReference type="EMBL" id="RCH84750.1"/>
    </source>
</evidence>
<evidence type="ECO:0000256" key="1">
    <source>
        <dbReference type="SAM" id="MobiDB-lite"/>
    </source>
</evidence>
<keyword evidence="3" id="KW-1185">Reference proteome</keyword>
<name>A0A367J485_RHIAZ</name>
<evidence type="ECO:0000313" key="3">
    <source>
        <dbReference type="Proteomes" id="UP000252139"/>
    </source>
</evidence>
<protein>
    <submittedName>
        <fullName evidence="2">Uncharacterized protein</fullName>
    </submittedName>
</protein>
<dbReference type="EMBL" id="PJQL01002277">
    <property type="protein sequence ID" value="RCH84750.1"/>
    <property type="molecule type" value="Genomic_DNA"/>
</dbReference>
<dbReference type="Proteomes" id="UP000252139">
    <property type="component" value="Unassembled WGS sequence"/>
</dbReference>